<dbReference type="KEGG" id="bsc:COCSADRAFT_301961"/>
<protein>
    <submittedName>
        <fullName evidence="2">Uncharacterized protein</fullName>
    </submittedName>
</protein>
<reference evidence="3" key="2">
    <citation type="journal article" date="2013" name="PLoS Genet.">
        <title>Comparative genome structure, secondary metabolite, and effector coding capacity across Cochliobolus pathogens.</title>
        <authorList>
            <person name="Condon B.J."/>
            <person name="Leng Y."/>
            <person name="Wu D."/>
            <person name="Bushley K.E."/>
            <person name="Ohm R.A."/>
            <person name="Otillar R."/>
            <person name="Martin J."/>
            <person name="Schackwitz W."/>
            <person name="Grimwood J."/>
            <person name="MohdZainudin N."/>
            <person name="Xue C."/>
            <person name="Wang R."/>
            <person name="Manning V.A."/>
            <person name="Dhillon B."/>
            <person name="Tu Z.J."/>
            <person name="Steffenson B.J."/>
            <person name="Salamov A."/>
            <person name="Sun H."/>
            <person name="Lowry S."/>
            <person name="LaButti K."/>
            <person name="Han J."/>
            <person name="Copeland A."/>
            <person name="Lindquist E."/>
            <person name="Barry K."/>
            <person name="Schmutz J."/>
            <person name="Baker S.E."/>
            <person name="Ciuffetti L.M."/>
            <person name="Grigoriev I.V."/>
            <person name="Zhong S."/>
            <person name="Turgeon B.G."/>
        </authorList>
    </citation>
    <scope>NUCLEOTIDE SEQUENCE [LARGE SCALE GENOMIC DNA]</scope>
    <source>
        <strain evidence="3">ND90Pr / ATCC 201652</strain>
    </source>
</reference>
<organism evidence="2 3">
    <name type="scientific">Cochliobolus sativus (strain ND90Pr / ATCC 201652)</name>
    <name type="common">Common root rot and spot blotch fungus</name>
    <name type="synonym">Bipolaris sorokiniana</name>
    <dbReference type="NCBI Taxonomy" id="665912"/>
    <lineage>
        <taxon>Eukaryota</taxon>
        <taxon>Fungi</taxon>
        <taxon>Dikarya</taxon>
        <taxon>Ascomycota</taxon>
        <taxon>Pezizomycotina</taxon>
        <taxon>Dothideomycetes</taxon>
        <taxon>Pleosporomycetidae</taxon>
        <taxon>Pleosporales</taxon>
        <taxon>Pleosporineae</taxon>
        <taxon>Pleosporaceae</taxon>
        <taxon>Bipolaris</taxon>
    </lineage>
</organism>
<dbReference type="Proteomes" id="UP000016934">
    <property type="component" value="Unassembled WGS sequence"/>
</dbReference>
<proteinExistence type="predicted"/>
<dbReference type="HOGENOM" id="CLU_163488_0_0_1"/>
<dbReference type="OrthoDB" id="10494613at2759"/>
<sequence length="124" mass="13905">MPTRLAKGIVQVRLPSRGSSFWVSVCVCVCFRVGLYGMLWYDMWCYGMSCIVCRVPNGWFGGIGRNRMMQSRKRLSVQGLRGNARNSARTLEKKNTKGETTCRYDGVVPVKVDSGSEVGIDRSQ</sequence>
<keyword evidence="1" id="KW-0472">Membrane</keyword>
<evidence type="ECO:0000313" key="3">
    <source>
        <dbReference type="Proteomes" id="UP000016934"/>
    </source>
</evidence>
<dbReference type="RefSeq" id="XP_007698161.1">
    <property type="nucleotide sequence ID" value="XM_007699971.1"/>
</dbReference>
<reference evidence="2 3" key="1">
    <citation type="journal article" date="2012" name="PLoS Pathog.">
        <title>Diverse lifestyles and strategies of plant pathogenesis encoded in the genomes of eighteen Dothideomycetes fungi.</title>
        <authorList>
            <person name="Ohm R.A."/>
            <person name="Feau N."/>
            <person name="Henrissat B."/>
            <person name="Schoch C.L."/>
            <person name="Horwitz B.A."/>
            <person name="Barry K.W."/>
            <person name="Condon B.J."/>
            <person name="Copeland A.C."/>
            <person name="Dhillon B."/>
            <person name="Glaser F."/>
            <person name="Hesse C.N."/>
            <person name="Kosti I."/>
            <person name="LaButti K."/>
            <person name="Lindquist E.A."/>
            <person name="Lucas S."/>
            <person name="Salamov A.A."/>
            <person name="Bradshaw R.E."/>
            <person name="Ciuffetti L."/>
            <person name="Hamelin R.C."/>
            <person name="Kema G.H.J."/>
            <person name="Lawrence C."/>
            <person name="Scott J.A."/>
            <person name="Spatafora J.W."/>
            <person name="Turgeon B.G."/>
            <person name="de Wit P.J.G.M."/>
            <person name="Zhong S."/>
            <person name="Goodwin S.B."/>
            <person name="Grigoriev I.V."/>
        </authorList>
    </citation>
    <scope>NUCLEOTIDE SEQUENCE [LARGE SCALE GENOMIC DNA]</scope>
    <source>
        <strain evidence="3">ND90Pr / ATCC 201652</strain>
    </source>
</reference>
<dbReference type="OMA" id="MSCIVCR"/>
<accession>M2SHR1</accession>
<name>M2SHR1_COCSN</name>
<keyword evidence="3" id="KW-1185">Reference proteome</keyword>
<feature type="transmembrane region" description="Helical" evidence="1">
    <location>
        <begin position="46"/>
        <end position="64"/>
    </location>
</feature>
<keyword evidence="1" id="KW-0812">Transmembrane</keyword>
<dbReference type="EMBL" id="KB445640">
    <property type="protein sequence ID" value="EMD66758.1"/>
    <property type="molecule type" value="Genomic_DNA"/>
</dbReference>
<evidence type="ECO:0000256" key="1">
    <source>
        <dbReference type="SAM" id="Phobius"/>
    </source>
</evidence>
<feature type="transmembrane region" description="Helical" evidence="1">
    <location>
        <begin position="21"/>
        <end position="40"/>
    </location>
</feature>
<keyword evidence="1" id="KW-1133">Transmembrane helix</keyword>
<dbReference type="GeneID" id="19136194"/>
<evidence type="ECO:0000313" key="2">
    <source>
        <dbReference type="EMBL" id="EMD66758.1"/>
    </source>
</evidence>
<dbReference type="AlphaFoldDB" id="M2SHR1"/>
<gene>
    <name evidence="2" type="ORF">COCSADRAFT_301961</name>
</gene>